<dbReference type="SUPFAM" id="SSF52833">
    <property type="entry name" value="Thioredoxin-like"/>
    <property type="match status" value="1"/>
</dbReference>
<keyword evidence="4" id="KW-0472">Membrane</keyword>
<keyword evidence="7" id="KW-1185">Reference proteome</keyword>
<accession>A0ABU9B6J9</accession>
<gene>
    <name evidence="6" type="ORF">AACH11_01535</name>
</gene>
<dbReference type="InterPro" id="IPR036249">
    <property type="entry name" value="Thioredoxin-like_sf"/>
</dbReference>
<proteinExistence type="predicted"/>
<evidence type="ECO:0000259" key="5">
    <source>
        <dbReference type="PROSITE" id="PS51352"/>
    </source>
</evidence>
<comment type="subcellular location">
    <subcellularLocation>
        <location evidence="1">Cell envelope</location>
    </subcellularLocation>
</comment>
<dbReference type="InterPro" id="IPR013766">
    <property type="entry name" value="Thioredoxin_domain"/>
</dbReference>
<dbReference type="PROSITE" id="PS00194">
    <property type="entry name" value="THIOREDOXIN_1"/>
    <property type="match status" value="1"/>
</dbReference>
<dbReference type="PANTHER" id="PTHR42852:SF18">
    <property type="entry name" value="CHROMOSOME UNDETERMINED SCAFFOLD_47, WHOLE GENOME SHOTGUN SEQUENCE"/>
    <property type="match status" value="1"/>
</dbReference>
<dbReference type="Proteomes" id="UP001368500">
    <property type="component" value="Unassembled WGS sequence"/>
</dbReference>
<dbReference type="InterPro" id="IPR006311">
    <property type="entry name" value="TAT_signal"/>
</dbReference>
<keyword evidence="4" id="KW-0812">Transmembrane</keyword>
<evidence type="ECO:0000313" key="6">
    <source>
        <dbReference type="EMBL" id="MEK8024647.1"/>
    </source>
</evidence>
<dbReference type="InterPro" id="IPR017937">
    <property type="entry name" value="Thioredoxin_CS"/>
</dbReference>
<dbReference type="PANTHER" id="PTHR42852">
    <property type="entry name" value="THIOL:DISULFIDE INTERCHANGE PROTEIN DSBE"/>
    <property type="match status" value="1"/>
</dbReference>
<feature type="domain" description="Thioredoxin" evidence="5">
    <location>
        <begin position="48"/>
        <end position="199"/>
    </location>
</feature>
<dbReference type="Pfam" id="PF08534">
    <property type="entry name" value="Redoxin"/>
    <property type="match status" value="1"/>
</dbReference>
<reference evidence="6 7" key="1">
    <citation type="submission" date="2024-04" db="EMBL/GenBank/DDBJ databases">
        <title>Novel species of the genus Ideonella isolated from streams.</title>
        <authorList>
            <person name="Lu H."/>
        </authorList>
    </citation>
    <scope>NUCLEOTIDE SEQUENCE [LARGE SCALE GENOMIC DNA]</scope>
    <source>
        <strain evidence="6 7">BYS139W</strain>
    </source>
</reference>
<protein>
    <submittedName>
        <fullName evidence="6">TlpA disulfide reductase family protein</fullName>
    </submittedName>
</protein>
<dbReference type="PROSITE" id="PS51318">
    <property type="entry name" value="TAT"/>
    <property type="match status" value="1"/>
</dbReference>
<comment type="caution">
    <text evidence="6">The sequence shown here is derived from an EMBL/GenBank/DDBJ whole genome shotgun (WGS) entry which is preliminary data.</text>
</comment>
<name>A0ABU9B6J9_9BURK</name>
<feature type="transmembrane region" description="Helical" evidence="4">
    <location>
        <begin position="21"/>
        <end position="39"/>
    </location>
</feature>
<sequence>MSDAPHAPPTAPHGRPHRRRHLLYAGAAGVAALAGGLVWHTAAPPAGDSGGDRAPDSLWALRVARPDGRELALADWRGQPLLLNFWATWCPPCVRELPAFDQFHLQQQARAARSERAVGVIALAIDGPGPVREFIGRHPVRLPVGLAGLDGSELMRALGNAQGALPYSVLLDGDGRVVERRLGETSAADLQAWARAVGAA</sequence>
<dbReference type="CDD" id="cd02966">
    <property type="entry name" value="TlpA_like_family"/>
    <property type="match status" value="1"/>
</dbReference>
<evidence type="ECO:0000256" key="1">
    <source>
        <dbReference type="ARBA" id="ARBA00004196"/>
    </source>
</evidence>
<evidence type="ECO:0000256" key="2">
    <source>
        <dbReference type="ARBA" id="ARBA00022748"/>
    </source>
</evidence>
<organism evidence="6 7">
    <name type="scientific">Pseudaquabacterium rugosum</name>
    <dbReference type="NCBI Taxonomy" id="2984194"/>
    <lineage>
        <taxon>Bacteria</taxon>
        <taxon>Pseudomonadati</taxon>
        <taxon>Pseudomonadota</taxon>
        <taxon>Betaproteobacteria</taxon>
        <taxon>Burkholderiales</taxon>
        <taxon>Sphaerotilaceae</taxon>
        <taxon>Pseudaquabacterium</taxon>
    </lineage>
</organism>
<dbReference type="RefSeq" id="WP_341372427.1">
    <property type="nucleotide sequence ID" value="NZ_JBBUTF010000002.1"/>
</dbReference>
<evidence type="ECO:0000256" key="3">
    <source>
        <dbReference type="ARBA" id="ARBA00023284"/>
    </source>
</evidence>
<keyword evidence="3" id="KW-0676">Redox-active center</keyword>
<evidence type="ECO:0000256" key="4">
    <source>
        <dbReference type="SAM" id="Phobius"/>
    </source>
</evidence>
<dbReference type="InterPro" id="IPR013740">
    <property type="entry name" value="Redoxin"/>
</dbReference>
<dbReference type="EMBL" id="JBBUTF010000002">
    <property type="protein sequence ID" value="MEK8024647.1"/>
    <property type="molecule type" value="Genomic_DNA"/>
</dbReference>
<keyword evidence="4" id="KW-1133">Transmembrane helix</keyword>
<dbReference type="PROSITE" id="PS51352">
    <property type="entry name" value="THIOREDOXIN_2"/>
    <property type="match status" value="1"/>
</dbReference>
<dbReference type="Gene3D" id="3.40.30.10">
    <property type="entry name" value="Glutaredoxin"/>
    <property type="match status" value="1"/>
</dbReference>
<evidence type="ECO:0000313" key="7">
    <source>
        <dbReference type="Proteomes" id="UP001368500"/>
    </source>
</evidence>
<dbReference type="InterPro" id="IPR050553">
    <property type="entry name" value="Thioredoxin_ResA/DsbE_sf"/>
</dbReference>
<keyword evidence="2" id="KW-0201">Cytochrome c-type biogenesis</keyword>